<dbReference type="AlphaFoldDB" id="A0A8H2VE14"/>
<dbReference type="Proteomes" id="UP000644660">
    <property type="component" value="Unassembled WGS sequence"/>
</dbReference>
<sequence>MYLHIKLLQKIILIHKQQTHTQIYIHKMRSSASVTLSLLASQAIASTGTLDSTDDTTLGLVNNVESVSDVSASAVVASTAVEEATAAIATNSVYQTNAIAYSVVEGSIIATESESIITNTYNSRLVQTSNVVSQVAQQYADQPSYTIVTTDEQGRTTTEYKWWVPASTATAEQSVTDLSPEASSVTYSPLSVTIPTARSFSSSVVEEDEEISSVSTASSDSTTSTWAYGPVTTVTSVDANGNDYTSTLWWVPSTTYTWAGESSVDASVKTVESVYVSTSNSKRVTRTSTYETTMLNKAKETGSKNSTVSVHSNSTNGIDHLTALNGLKYVALAAFLL</sequence>
<name>A0A8H2VE14_9SACH</name>
<dbReference type="GeneID" id="64856791"/>
<evidence type="ECO:0000313" key="1">
    <source>
        <dbReference type="EMBL" id="CAB4253816.1"/>
    </source>
</evidence>
<comment type="caution">
    <text evidence="1">The sequence shown here is derived from an EMBL/GenBank/DDBJ whole genome shotgun (WGS) entry which is preliminary data.</text>
</comment>
<proteinExistence type="predicted"/>
<organism evidence="1 2">
    <name type="scientific">Maudiozyma barnettii</name>
    <dbReference type="NCBI Taxonomy" id="61262"/>
    <lineage>
        <taxon>Eukaryota</taxon>
        <taxon>Fungi</taxon>
        <taxon>Dikarya</taxon>
        <taxon>Ascomycota</taxon>
        <taxon>Saccharomycotina</taxon>
        <taxon>Saccharomycetes</taxon>
        <taxon>Saccharomycetales</taxon>
        <taxon>Saccharomycetaceae</taxon>
        <taxon>Maudiozyma</taxon>
    </lineage>
</organism>
<accession>A0A8H2VE14</accession>
<dbReference type="RefSeq" id="XP_041405661.1">
    <property type="nucleotide sequence ID" value="XM_041549727.1"/>
</dbReference>
<gene>
    <name evidence="1" type="ORF">KABA2_03S06072</name>
</gene>
<dbReference type="OrthoDB" id="4070679at2759"/>
<dbReference type="EMBL" id="CAEFZW010000003">
    <property type="protein sequence ID" value="CAB4253816.1"/>
    <property type="molecule type" value="Genomic_DNA"/>
</dbReference>
<reference evidence="1 2" key="1">
    <citation type="submission" date="2020-05" db="EMBL/GenBank/DDBJ databases">
        <authorList>
            <person name="Casaregola S."/>
            <person name="Devillers H."/>
            <person name="Grondin C."/>
        </authorList>
    </citation>
    <scope>NUCLEOTIDE SEQUENCE [LARGE SCALE GENOMIC DNA]</scope>
    <source>
        <strain evidence="1 2">CLIB 1767</strain>
    </source>
</reference>
<protein>
    <submittedName>
        <fullName evidence="1">Uncharacterized protein</fullName>
    </submittedName>
</protein>
<keyword evidence="2" id="KW-1185">Reference proteome</keyword>
<evidence type="ECO:0000313" key="2">
    <source>
        <dbReference type="Proteomes" id="UP000644660"/>
    </source>
</evidence>